<proteinExistence type="predicted"/>
<name>A0AA38FNS4_TAXCH</name>
<organism evidence="1 2">
    <name type="scientific">Taxus chinensis</name>
    <name type="common">Chinese yew</name>
    <name type="synonym">Taxus wallichiana var. chinensis</name>
    <dbReference type="NCBI Taxonomy" id="29808"/>
    <lineage>
        <taxon>Eukaryota</taxon>
        <taxon>Viridiplantae</taxon>
        <taxon>Streptophyta</taxon>
        <taxon>Embryophyta</taxon>
        <taxon>Tracheophyta</taxon>
        <taxon>Spermatophyta</taxon>
        <taxon>Pinopsida</taxon>
        <taxon>Pinidae</taxon>
        <taxon>Conifers II</taxon>
        <taxon>Cupressales</taxon>
        <taxon>Taxaceae</taxon>
        <taxon>Taxus</taxon>
    </lineage>
</organism>
<evidence type="ECO:0000313" key="2">
    <source>
        <dbReference type="Proteomes" id="UP000824469"/>
    </source>
</evidence>
<keyword evidence="2" id="KW-1185">Reference proteome</keyword>
<comment type="caution">
    <text evidence="1">The sequence shown here is derived from an EMBL/GenBank/DDBJ whole genome shotgun (WGS) entry which is preliminary data.</text>
</comment>
<sequence>EIISPDTRNVKQVATPDLSAIVSLAREKKRKFSHIASQFFSGEIGNQYIEIANLKVIKLVDKITLAYFEMSTIQLGPKNHEGDLHMYQQSSSHMVARNKEYKKNIDEIKEQ</sequence>
<feature type="non-terminal residue" evidence="1">
    <location>
        <position position="1"/>
    </location>
</feature>
<dbReference type="Proteomes" id="UP000824469">
    <property type="component" value="Unassembled WGS sequence"/>
</dbReference>
<dbReference type="EMBL" id="JAHRHJ020000007">
    <property type="protein sequence ID" value="KAH9308027.1"/>
    <property type="molecule type" value="Genomic_DNA"/>
</dbReference>
<evidence type="ECO:0000313" key="1">
    <source>
        <dbReference type="EMBL" id="KAH9308027.1"/>
    </source>
</evidence>
<protein>
    <submittedName>
        <fullName evidence="1">Uncharacterized protein</fullName>
    </submittedName>
</protein>
<feature type="non-terminal residue" evidence="1">
    <location>
        <position position="111"/>
    </location>
</feature>
<dbReference type="AlphaFoldDB" id="A0AA38FNS4"/>
<reference evidence="1 2" key="1">
    <citation type="journal article" date="2021" name="Nat. Plants">
        <title>The Taxus genome provides insights into paclitaxel biosynthesis.</title>
        <authorList>
            <person name="Xiong X."/>
            <person name="Gou J."/>
            <person name="Liao Q."/>
            <person name="Li Y."/>
            <person name="Zhou Q."/>
            <person name="Bi G."/>
            <person name="Li C."/>
            <person name="Du R."/>
            <person name="Wang X."/>
            <person name="Sun T."/>
            <person name="Guo L."/>
            <person name="Liang H."/>
            <person name="Lu P."/>
            <person name="Wu Y."/>
            <person name="Zhang Z."/>
            <person name="Ro D.K."/>
            <person name="Shang Y."/>
            <person name="Huang S."/>
            <person name="Yan J."/>
        </authorList>
    </citation>
    <scope>NUCLEOTIDE SEQUENCE [LARGE SCALE GENOMIC DNA]</scope>
    <source>
        <strain evidence="1">Ta-2019</strain>
    </source>
</reference>
<gene>
    <name evidence="1" type="ORF">KI387_035938</name>
</gene>
<accession>A0AA38FNS4</accession>